<dbReference type="RefSeq" id="XP_047739490.1">
    <property type="nucleotide sequence ID" value="XM_047883534.1"/>
</dbReference>
<feature type="region of interest" description="Disordered" evidence="9">
    <location>
        <begin position="315"/>
        <end position="335"/>
    </location>
</feature>
<keyword evidence="4" id="KW-0677">Repeat</keyword>
<comment type="subcellular location">
    <subcellularLocation>
        <location evidence="1">Cell membrane</location>
    </subcellularLocation>
</comment>
<sequence length="377" mass="40892">MASYRLLELVAVTAALLGGVRGDGGKTEPEFGEQIHNVTVIAGRDAVLSCSVDGLGGYRVMSPDIINSNTSSDTSVAEGTSVRLVCAARGYPKPLITWRREDGRPVAVSSATQVTGEALVMQAVVRHQMGAYLCIASNGVPPSVSKRINLNINFAPQVKVQNQLLGAPLLTEVSVRCLVEAFPPAIVYWQRGTAEILLPGAKHVLQEQQQQQQYTASLLLVVRAFNWTDVGLYRCVATNSLGRADTSVRLYVIELLRSTARWSNRPSKSSTNSAVELRRDQEFSPSTTDNFDIREEAIDQRQLYGVSNGGFEATQRDGDGWGGGRPAGRGKSSADKGEGGIFLDILGFNTACVAQNESFKVLVFLITNIMYTQYRNT</sequence>
<dbReference type="GO" id="GO:0043005">
    <property type="term" value="C:neuron projection"/>
    <property type="evidence" value="ECO:0007669"/>
    <property type="project" value="TreeGrafter"/>
</dbReference>
<dbReference type="SMART" id="SM00408">
    <property type="entry name" value="IGc2"/>
    <property type="match status" value="2"/>
</dbReference>
<dbReference type="SUPFAM" id="SSF48726">
    <property type="entry name" value="Immunoglobulin"/>
    <property type="match status" value="2"/>
</dbReference>
<dbReference type="InterPro" id="IPR003598">
    <property type="entry name" value="Ig_sub2"/>
</dbReference>
<feature type="chain" id="PRO_5036894913" evidence="10">
    <location>
        <begin position="23"/>
        <end position="377"/>
    </location>
</feature>
<dbReference type="FunFam" id="2.60.40.10:FF:000328">
    <property type="entry name" value="CLUMA_CG000981, isoform A"/>
    <property type="match status" value="1"/>
</dbReference>
<evidence type="ECO:0000256" key="2">
    <source>
        <dbReference type="ARBA" id="ARBA00022475"/>
    </source>
</evidence>
<dbReference type="PROSITE" id="PS50835">
    <property type="entry name" value="IG_LIKE"/>
    <property type="match status" value="2"/>
</dbReference>
<dbReference type="PANTHER" id="PTHR12231">
    <property type="entry name" value="CTX-RELATED TYPE I TRANSMEMBRANE PROTEIN"/>
    <property type="match status" value="1"/>
</dbReference>
<reference evidence="13" key="1">
    <citation type="submission" date="2025-08" db="UniProtKB">
        <authorList>
            <consortium name="RefSeq"/>
        </authorList>
    </citation>
    <scope>IDENTIFICATION</scope>
    <source>
        <tissue evidence="13">Whole organism</tissue>
    </source>
</reference>
<dbReference type="InterPro" id="IPR003599">
    <property type="entry name" value="Ig_sub"/>
</dbReference>
<keyword evidence="2" id="KW-1003">Cell membrane</keyword>
<dbReference type="SMART" id="SM00409">
    <property type="entry name" value="IG"/>
    <property type="match status" value="2"/>
</dbReference>
<name>A0A979FQV8_HYAAZ</name>
<keyword evidence="12" id="KW-1185">Reference proteome</keyword>
<proteinExistence type="predicted"/>
<dbReference type="PANTHER" id="PTHR12231:SF253">
    <property type="entry name" value="DPR-INTERACTING PROTEIN ETA, ISOFORM B-RELATED"/>
    <property type="match status" value="1"/>
</dbReference>
<evidence type="ECO:0000256" key="10">
    <source>
        <dbReference type="SAM" id="SignalP"/>
    </source>
</evidence>
<dbReference type="Pfam" id="PF13927">
    <property type="entry name" value="Ig_3"/>
    <property type="match status" value="1"/>
</dbReference>
<dbReference type="InterPro" id="IPR036179">
    <property type="entry name" value="Ig-like_dom_sf"/>
</dbReference>
<dbReference type="OrthoDB" id="10012075at2759"/>
<dbReference type="OMA" id="ECSIAAY"/>
<evidence type="ECO:0000313" key="12">
    <source>
        <dbReference type="Proteomes" id="UP000694843"/>
    </source>
</evidence>
<evidence type="ECO:0000256" key="4">
    <source>
        <dbReference type="ARBA" id="ARBA00022737"/>
    </source>
</evidence>
<dbReference type="CDD" id="cd00096">
    <property type="entry name" value="Ig"/>
    <property type="match status" value="1"/>
</dbReference>
<dbReference type="InterPro" id="IPR007110">
    <property type="entry name" value="Ig-like_dom"/>
</dbReference>
<evidence type="ECO:0000313" key="13">
    <source>
        <dbReference type="RefSeq" id="XP_047739490.1"/>
    </source>
</evidence>
<dbReference type="Proteomes" id="UP000694843">
    <property type="component" value="Unplaced"/>
</dbReference>
<evidence type="ECO:0000256" key="7">
    <source>
        <dbReference type="ARBA" id="ARBA00023180"/>
    </source>
</evidence>
<evidence type="ECO:0000256" key="9">
    <source>
        <dbReference type="SAM" id="MobiDB-lite"/>
    </source>
</evidence>
<evidence type="ECO:0000256" key="8">
    <source>
        <dbReference type="ARBA" id="ARBA00023319"/>
    </source>
</evidence>
<evidence type="ECO:0000256" key="5">
    <source>
        <dbReference type="ARBA" id="ARBA00023136"/>
    </source>
</evidence>
<protein>
    <submittedName>
        <fullName evidence="13">Lachesin-like</fullName>
    </submittedName>
</protein>
<dbReference type="GO" id="GO:0005886">
    <property type="term" value="C:plasma membrane"/>
    <property type="evidence" value="ECO:0007669"/>
    <property type="project" value="UniProtKB-SubCell"/>
</dbReference>
<feature type="signal peptide" evidence="10">
    <location>
        <begin position="1"/>
        <end position="22"/>
    </location>
</feature>
<feature type="domain" description="Ig-like" evidence="11">
    <location>
        <begin position="63"/>
        <end position="145"/>
    </location>
</feature>
<organism evidence="12 13">
    <name type="scientific">Hyalella azteca</name>
    <name type="common">Amphipod</name>
    <dbReference type="NCBI Taxonomy" id="294128"/>
    <lineage>
        <taxon>Eukaryota</taxon>
        <taxon>Metazoa</taxon>
        <taxon>Ecdysozoa</taxon>
        <taxon>Arthropoda</taxon>
        <taxon>Crustacea</taxon>
        <taxon>Multicrustacea</taxon>
        <taxon>Malacostraca</taxon>
        <taxon>Eumalacostraca</taxon>
        <taxon>Peracarida</taxon>
        <taxon>Amphipoda</taxon>
        <taxon>Senticaudata</taxon>
        <taxon>Talitrida</taxon>
        <taxon>Talitroidea</taxon>
        <taxon>Hyalellidae</taxon>
        <taxon>Hyalella</taxon>
    </lineage>
</organism>
<dbReference type="GeneID" id="108682514"/>
<dbReference type="InterPro" id="IPR013783">
    <property type="entry name" value="Ig-like_fold"/>
</dbReference>
<evidence type="ECO:0000256" key="1">
    <source>
        <dbReference type="ARBA" id="ARBA00004236"/>
    </source>
</evidence>
<evidence type="ECO:0000256" key="3">
    <source>
        <dbReference type="ARBA" id="ARBA00022729"/>
    </source>
</evidence>
<evidence type="ECO:0000259" key="11">
    <source>
        <dbReference type="PROSITE" id="PS50835"/>
    </source>
</evidence>
<keyword evidence="5" id="KW-0472">Membrane</keyword>
<keyword evidence="6" id="KW-1015">Disulfide bond</keyword>
<dbReference type="InterPro" id="IPR013098">
    <property type="entry name" value="Ig_I-set"/>
</dbReference>
<evidence type="ECO:0000256" key="6">
    <source>
        <dbReference type="ARBA" id="ARBA00023157"/>
    </source>
</evidence>
<keyword evidence="7" id="KW-0325">Glycoprotein</keyword>
<dbReference type="AlphaFoldDB" id="A0A979FQV8"/>
<dbReference type="KEGG" id="hazt:108682514"/>
<dbReference type="Pfam" id="PF07679">
    <property type="entry name" value="I-set"/>
    <property type="match status" value="1"/>
</dbReference>
<dbReference type="InterPro" id="IPR051170">
    <property type="entry name" value="Neural/epithelial_adhesion"/>
</dbReference>
<keyword evidence="8" id="KW-0393">Immunoglobulin domain</keyword>
<gene>
    <name evidence="13" type="primary">LOC108682514</name>
</gene>
<feature type="domain" description="Ig-like" evidence="11">
    <location>
        <begin position="156"/>
        <end position="251"/>
    </location>
</feature>
<dbReference type="Gene3D" id="2.60.40.10">
    <property type="entry name" value="Immunoglobulins"/>
    <property type="match status" value="2"/>
</dbReference>
<keyword evidence="3 10" id="KW-0732">Signal</keyword>
<accession>A0A979FQV8</accession>